<dbReference type="PANTHER" id="PTHR21666:SF270">
    <property type="entry name" value="MUREIN HYDROLASE ACTIVATOR ENVC"/>
    <property type="match status" value="1"/>
</dbReference>
<name>A0ABV2YQ29_9ACTN</name>
<feature type="compositionally biased region" description="Polar residues" evidence="1">
    <location>
        <begin position="182"/>
        <end position="202"/>
    </location>
</feature>
<dbReference type="InterPro" id="IPR011055">
    <property type="entry name" value="Dup_hybrid_motif"/>
</dbReference>
<proteinExistence type="predicted"/>
<evidence type="ECO:0000256" key="1">
    <source>
        <dbReference type="SAM" id="MobiDB-lite"/>
    </source>
</evidence>
<comment type="caution">
    <text evidence="3">The sequence shown here is derived from an EMBL/GenBank/DDBJ whole genome shotgun (WGS) entry which is preliminary data.</text>
</comment>
<feature type="compositionally biased region" description="Low complexity" evidence="1">
    <location>
        <begin position="234"/>
        <end position="247"/>
    </location>
</feature>
<evidence type="ECO:0000313" key="4">
    <source>
        <dbReference type="Proteomes" id="UP001550850"/>
    </source>
</evidence>
<keyword evidence="4" id="KW-1185">Reference proteome</keyword>
<feature type="domain" description="M23ase beta-sheet core" evidence="2">
    <location>
        <begin position="385"/>
        <end position="479"/>
    </location>
</feature>
<dbReference type="GO" id="GO:0016787">
    <property type="term" value="F:hydrolase activity"/>
    <property type="evidence" value="ECO:0007669"/>
    <property type="project" value="UniProtKB-KW"/>
</dbReference>
<sequence length="491" mass="50481">MDEHHSSGESTLRANGAAGEPWTDAARQAPDDAYVVSAPWHGDGGWDTADPYAAHDGYDGYAAQYYAETEGRSSGQDTGAYDTGAFAVGAYDTGAYDTGAHGTGTFAATGAYDTGAYDTGRYDSGTFGTDAYDTGSLGTGSVLVGSFDTGAVDTGPFGTGSVEAGSFDTGSWDTGALDTRSWDTQSWDTGSASTGSWDTGSWETGAPDAAVPDTDDSSTATVPAQRTGDHDSPDAPAASPLTAARAGASRRRRRAPVRRTALLRVAVPSACVVGVTAAAVAVVSTDESTDASAASGSDPRPVKPSYEDDFAAQLGGITAAANDFGDRASREQERVDLADRREAEMKRAAKEAAEKERLRPKFVSPVNQRGLSAYYGAAGARWARSHTGIDFPVSYGTPVFSVTDGVVSHKVNGALGNMVIVTAKDGTQTWYCHLASYKLSPGAVVKAGDTIAYSGDSGNSSGPHLHLEVHPGGGGAVDPLAWLISHGVDPA</sequence>
<feature type="region of interest" description="Disordered" evidence="1">
    <location>
        <begin position="162"/>
        <end position="256"/>
    </location>
</feature>
<evidence type="ECO:0000259" key="2">
    <source>
        <dbReference type="Pfam" id="PF01551"/>
    </source>
</evidence>
<dbReference type="CDD" id="cd12797">
    <property type="entry name" value="M23_peptidase"/>
    <property type="match status" value="1"/>
</dbReference>
<dbReference type="SUPFAM" id="SSF51261">
    <property type="entry name" value="Duplicated hybrid motif"/>
    <property type="match status" value="1"/>
</dbReference>
<dbReference type="InterPro" id="IPR016047">
    <property type="entry name" value="M23ase_b-sheet_dom"/>
</dbReference>
<dbReference type="EMBL" id="JBEZUR010000071">
    <property type="protein sequence ID" value="MEU3557828.1"/>
    <property type="molecule type" value="Genomic_DNA"/>
</dbReference>
<accession>A0ABV2YQ29</accession>
<reference evidence="3 4" key="1">
    <citation type="submission" date="2024-06" db="EMBL/GenBank/DDBJ databases">
        <title>The Natural Products Discovery Center: Release of the First 8490 Sequenced Strains for Exploring Actinobacteria Biosynthetic Diversity.</title>
        <authorList>
            <person name="Kalkreuter E."/>
            <person name="Kautsar S.A."/>
            <person name="Yang D."/>
            <person name="Bader C.D."/>
            <person name="Teijaro C.N."/>
            <person name="Fluegel L."/>
            <person name="Davis C.M."/>
            <person name="Simpson J.R."/>
            <person name="Lauterbach L."/>
            <person name="Steele A.D."/>
            <person name="Gui C."/>
            <person name="Meng S."/>
            <person name="Li G."/>
            <person name="Viehrig K."/>
            <person name="Ye F."/>
            <person name="Su P."/>
            <person name="Kiefer A.F."/>
            <person name="Nichols A."/>
            <person name="Cepeda A.J."/>
            <person name="Yan W."/>
            <person name="Fan B."/>
            <person name="Jiang Y."/>
            <person name="Adhikari A."/>
            <person name="Zheng C.-J."/>
            <person name="Schuster L."/>
            <person name="Cowan T.M."/>
            <person name="Smanski M.J."/>
            <person name="Chevrette M.G."/>
            <person name="De Carvalho L.P.S."/>
            <person name="Shen B."/>
        </authorList>
    </citation>
    <scope>NUCLEOTIDE SEQUENCE [LARGE SCALE GENOMIC DNA]</scope>
    <source>
        <strain evidence="3 4">NPDC038104</strain>
    </source>
</reference>
<dbReference type="Proteomes" id="UP001550850">
    <property type="component" value="Unassembled WGS sequence"/>
</dbReference>
<feature type="region of interest" description="Disordered" evidence="1">
    <location>
        <begin position="1"/>
        <end position="29"/>
    </location>
</feature>
<feature type="region of interest" description="Disordered" evidence="1">
    <location>
        <begin position="285"/>
        <end position="305"/>
    </location>
</feature>
<dbReference type="Pfam" id="PF01551">
    <property type="entry name" value="Peptidase_M23"/>
    <property type="match status" value="1"/>
</dbReference>
<dbReference type="Gene3D" id="2.70.70.10">
    <property type="entry name" value="Glucose Permease (Domain IIA)"/>
    <property type="match status" value="1"/>
</dbReference>
<dbReference type="InterPro" id="IPR050570">
    <property type="entry name" value="Cell_wall_metabolism_enzyme"/>
</dbReference>
<organism evidence="3 4">
    <name type="scientific">Streptomyces fragilis</name>
    <dbReference type="NCBI Taxonomy" id="67301"/>
    <lineage>
        <taxon>Bacteria</taxon>
        <taxon>Bacillati</taxon>
        <taxon>Actinomycetota</taxon>
        <taxon>Actinomycetes</taxon>
        <taxon>Kitasatosporales</taxon>
        <taxon>Streptomycetaceae</taxon>
        <taxon>Streptomyces</taxon>
    </lineage>
</organism>
<dbReference type="EC" id="3.4.-.-" evidence="3"/>
<feature type="compositionally biased region" description="Low complexity" evidence="1">
    <location>
        <begin position="285"/>
        <end position="298"/>
    </location>
</feature>
<dbReference type="RefSeq" id="WP_108957249.1">
    <property type="nucleotide sequence ID" value="NZ_BEVZ01000013.1"/>
</dbReference>
<keyword evidence="3" id="KW-0378">Hydrolase</keyword>
<protein>
    <submittedName>
        <fullName evidence="3">M23 family metallopeptidase</fullName>
        <ecNumber evidence="3">3.4.-.-</ecNumber>
    </submittedName>
</protein>
<gene>
    <name evidence="3" type="ORF">AB0E65_27000</name>
</gene>
<evidence type="ECO:0000313" key="3">
    <source>
        <dbReference type="EMBL" id="MEU3557828.1"/>
    </source>
</evidence>
<dbReference type="PANTHER" id="PTHR21666">
    <property type="entry name" value="PEPTIDASE-RELATED"/>
    <property type="match status" value="1"/>
</dbReference>